<keyword evidence="7" id="KW-1185">Reference proteome</keyword>
<dbReference type="Proteomes" id="UP000504630">
    <property type="component" value="Chromosome 24"/>
</dbReference>
<dbReference type="GeneID" id="115003704"/>
<comment type="subcellular location">
    <subcellularLocation>
        <location evidence="1">Secreted</location>
    </subcellularLocation>
</comment>
<evidence type="ECO:0000313" key="8">
    <source>
        <dbReference type="RefSeq" id="XP_029281464.1"/>
    </source>
</evidence>
<keyword evidence="4 5" id="KW-0732">Signal</keyword>
<dbReference type="RefSeq" id="XP_029281464.1">
    <property type="nucleotide sequence ID" value="XM_029425604.1"/>
</dbReference>
<keyword evidence="3" id="KW-0964">Secreted</keyword>
<dbReference type="OrthoDB" id="9447832at2759"/>
<evidence type="ECO:0000313" key="7">
    <source>
        <dbReference type="Proteomes" id="UP000504630"/>
    </source>
</evidence>
<dbReference type="KEGG" id="cgob:115003704"/>
<evidence type="ECO:0000256" key="1">
    <source>
        <dbReference type="ARBA" id="ARBA00004613"/>
    </source>
</evidence>
<evidence type="ECO:0000256" key="5">
    <source>
        <dbReference type="SAM" id="SignalP"/>
    </source>
</evidence>
<dbReference type="Pfam" id="PF00048">
    <property type="entry name" value="IL8"/>
    <property type="match status" value="1"/>
</dbReference>
<evidence type="ECO:0000259" key="6">
    <source>
        <dbReference type="SMART" id="SM00199"/>
    </source>
</evidence>
<feature type="chain" id="PRO_5026697860" evidence="5">
    <location>
        <begin position="24"/>
        <end position="92"/>
    </location>
</feature>
<dbReference type="GO" id="GO:0005615">
    <property type="term" value="C:extracellular space"/>
    <property type="evidence" value="ECO:0007669"/>
    <property type="project" value="UniProtKB-KW"/>
</dbReference>
<name>A0A6J2P7V7_COTGO</name>
<keyword evidence="2" id="KW-0202">Cytokine</keyword>
<dbReference type="Gene3D" id="2.40.50.40">
    <property type="match status" value="1"/>
</dbReference>
<proteinExistence type="predicted"/>
<dbReference type="InParanoid" id="A0A6J2P7V7"/>
<dbReference type="GO" id="GO:0006955">
    <property type="term" value="P:immune response"/>
    <property type="evidence" value="ECO:0007669"/>
    <property type="project" value="InterPro"/>
</dbReference>
<dbReference type="GO" id="GO:0008009">
    <property type="term" value="F:chemokine activity"/>
    <property type="evidence" value="ECO:0007669"/>
    <property type="project" value="InterPro"/>
</dbReference>
<feature type="signal peptide" evidence="5">
    <location>
        <begin position="1"/>
        <end position="23"/>
    </location>
</feature>
<evidence type="ECO:0000256" key="3">
    <source>
        <dbReference type="ARBA" id="ARBA00022525"/>
    </source>
</evidence>
<evidence type="ECO:0000256" key="4">
    <source>
        <dbReference type="ARBA" id="ARBA00022729"/>
    </source>
</evidence>
<dbReference type="InterPro" id="IPR036048">
    <property type="entry name" value="Interleukin_8-like_sf"/>
</dbReference>
<evidence type="ECO:0000256" key="2">
    <source>
        <dbReference type="ARBA" id="ARBA00022514"/>
    </source>
</evidence>
<organism evidence="7 8">
    <name type="scientific">Cottoperca gobio</name>
    <name type="common">Frogmouth</name>
    <name type="synonym">Aphritis gobio</name>
    <dbReference type="NCBI Taxonomy" id="56716"/>
    <lineage>
        <taxon>Eukaryota</taxon>
        <taxon>Metazoa</taxon>
        <taxon>Chordata</taxon>
        <taxon>Craniata</taxon>
        <taxon>Vertebrata</taxon>
        <taxon>Euteleostomi</taxon>
        <taxon>Actinopterygii</taxon>
        <taxon>Neopterygii</taxon>
        <taxon>Teleostei</taxon>
        <taxon>Neoteleostei</taxon>
        <taxon>Acanthomorphata</taxon>
        <taxon>Eupercaria</taxon>
        <taxon>Perciformes</taxon>
        <taxon>Notothenioidei</taxon>
        <taxon>Bovichtidae</taxon>
        <taxon>Cottoperca</taxon>
    </lineage>
</organism>
<reference evidence="8" key="1">
    <citation type="submission" date="2025-08" db="UniProtKB">
        <authorList>
            <consortium name="RefSeq"/>
        </authorList>
    </citation>
    <scope>IDENTIFICATION</scope>
</reference>
<dbReference type="CDD" id="cd00272">
    <property type="entry name" value="Chemokine_CC"/>
    <property type="match status" value="1"/>
</dbReference>
<feature type="domain" description="Chemokine interleukin-8-like" evidence="6">
    <location>
        <begin position="30"/>
        <end position="88"/>
    </location>
</feature>
<dbReference type="PANTHER" id="PTHR12015:SF183">
    <property type="entry name" value="C-C MOTIF CHEMOKINE 3"/>
    <property type="match status" value="1"/>
</dbReference>
<gene>
    <name evidence="8" type="primary">LOC115003704</name>
</gene>
<dbReference type="InterPro" id="IPR039809">
    <property type="entry name" value="Chemokine_b/g/d"/>
</dbReference>
<protein>
    <submittedName>
        <fullName evidence="8">C-C motif chemokine 4-like</fullName>
    </submittedName>
</protein>
<dbReference type="SUPFAM" id="SSF54117">
    <property type="entry name" value="Interleukin 8-like chemokines"/>
    <property type="match status" value="1"/>
</dbReference>
<dbReference type="InterPro" id="IPR001811">
    <property type="entry name" value="Chemokine_IL8-like_dom"/>
</dbReference>
<dbReference type="AlphaFoldDB" id="A0A6J2P7V7"/>
<dbReference type="PANTHER" id="PTHR12015">
    <property type="entry name" value="SMALL INDUCIBLE CYTOKINE A"/>
    <property type="match status" value="1"/>
</dbReference>
<sequence>MMMKNRIILVTCVVLFSSLAVLAHQGSFGPDECCLNFVIKRLRKNNVVSHKYTDRRCKNEGVIFTMKSGNEICADPSVKWVKNLVKAKPLTN</sequence>
<dbReference type="SMART" id="SM00199">
    <property type="entry name" value="SCY"/>
    <property type="match status" value="1"/>
</dbReference>
<accession>A0A6J2P7V7</accession>
<dbReference type="FunCoup" id="A0A6J2P7V7">
    <property type="interactions" value="517"/>
</dbReference>